<evidence type="ECO:0000313" key="5">
    <source>
        <dbReference type="Proteomes" id="UP000316747"/>
    </source>
</evidence>
<keyword evidence="1" id="KW-0560">Oxidoreductase</keyword>
<dbReference type="InterPro" id="IPR023753">
    <property type="entry name" value="FAD/NAD-binding_dom"/>
</dbReference>
<dbReference type="SUPFAM" id="SSF51905">
    <property type="entry name" value="FAD/NAD(P)-binding domain"/>
    <property type="match status" value="2"/>
</dbReference>
<dbReference type="Gene3D" id="3.50.50.60">
    <property type="entry name" value="FAD/NAD(P)-binding domain"/>
    <property type="match status" value="1"/>
</dbReference>
<comment type="caution">
    <text evidence="4">The sequence shown here is derived from an EMBL/GenBank/DDBJ whole genome shotgun (WGS) entry which is preliminary data.</text>
</comment>
<proteinExistence type="predicted"/>
<dbReference type="AlphaFoldDB" id="A0A543HUP3"/>
<name>A0A543HUP3_9MICO</name>
<dbReference type="GO" id="GO:0050660">
    <property type="term" value="F:flavin adenine dinucleotide binding"/>
    <property type="evidence" value="ECO:0007669"/>
    <property type="project" value="TreeGrafter"/>
</dbReference>
<dbReference type="PRINTS" id="PR00411">
    <property type="entry name" value="PNDRDTASEI"/>
</dbReference>
<reference evidence="4 5" key="1">
    <citation type="submission" date="2019-06" db="EMBL/GenBank/DDBJ databases">
        <title>Genome sequencing of plant associated microbes to promote plant fitness in Sorghum bicolor and Oryza sativa.</title>
        <authorList>
            <person name="Coleman-Derr D."/>
        </authorList>
    </citation>
    <scope>NUCLEOTIDE SEQUENCE [LARGE SCALE GENOMIC DNA]</scope>
    <source>
        <strain evidence="4 5">KV-663</strain>
    </source>
</reference>
<evidence type="ECO:0000313" key="4">
    <source>
        <dbReference type="EMBL" id="TQM62010.1"/>
    </source>
</evidence>
<dbReference type="InterPro" id="IPR050982">
    <property type="entry name" value="Auxin_biosynth/cation_transpt"/>
</dbReference>
<keyword evidence="5" id="KW-1185">Reference proteome</keyword>
<accession>A0A543HUP3</accession>
<dbReference type="InterPro" id="IPR036188">
    <property type="entry name" value="FAD/NAD-bd_sf"/>
</dbReference>
<dbReference type="GO" id="GO:0004497">
    <property type="term" value="F:monooxygenase activity"/>
    <property type="evidence" value="ECO:0007669"/>
    <property type="project" value="TreeGrafter"/>
</dbReference>
<dbReference type="PANTHER" id="PTHR43539">
    <property type="entry name" value="FLAVIN-BINDING MONOOXYGENASE-LIKE PROTEIN (AFU_ORTHOLOGUE AFUA_4G09220)"/>
    <property type="match status" value="1"/>
</dbReference>
<evidence type="ECO:0000259" key="3">
    <source>
        <dbReference type="Pfam" id="PF07992"/>
    </source>
</evidence>
<dbReference type="PANTHER" id="PTHR43539:SF78">
    <property type="entry name" value="FLAVIN-CONTAINING MONOOXYGENASE"/>
    <property type="match status" value="1"/>
</dbReference>
<dbReference type="PRINTS" id="PR00368">
    <property type="entry name" value="FADPNR"/>
</dbReference>
<protein>
    <submittedName>
        <fullName evidence="4">Putative flavoprotein involved in K+ transport</fullName>
    </submittedName>
</protein>
<evidence type="ECO:0000256" key="1">
    <source>
        <dbReference type="ARBA" id="ARBA00023002"/>
    </source>
</evidence>
<evidence type="ECO:0000256" key="2">
    <source>
        <dbReference type="SAM" id="MobiDB-lite"/>
    </source>
</evidence>
<dbReference type="Pfam" id="PF07992">
    <property type="entry name" value="Pyr_redox_2"/>
    <property type="match status" value="1"/>
</dbReference>
<organism evidence="4 5">
    <name type="scientific">Humibacillus xanthopallidus</name>
    <dbReference type="NCBI Taxonomy" id="412689"/>
    <lineage>
        <taxon>Bacteria</taxon>
        <taxon>Bacillati</taxon>
        <taxon>Actinomycetota</taxon>
        <taxon>Actinomycetes</taxon>
        <taxon>Micrococcales</taxon>
        <taxon>Intrasporangiaceae</taxon>
        <taxon>Humibacillus</taxon>
    </lineage>
</organism>
<feature type="region of interest" description="Disordered" evidence="2">
    <location>
        <begin position="120"/>
        <end position="150"/>
    </location>
</feature>
<feature type="domain" description="FAD/NAD(P)-binding" evidence="3">
    <location>
        <begin position="27"/>
        <end position="240"/>
    </location>
</feature>
<dbReference type="Proteomes" id="UP000316747">
    <property type="component" value="Unassembled WGS sequence"/>
</dbReference>
<gene>
    <name evidence="4" type="ORF">FBY41_2033</name>
</gene>
<dbReference type="EMBL" id="VFPM01000002">
    <property type="protein sequence ID" value="TQM62010.1"/>
    <property type="molecule type" value="Genomic_DNA"/>
</dbReference>
<sequence length="441" mass="47029">MKDTLPQQHRTREHLPWHRVLMAEDIDVVVVGGGQAGLATSHELSARGVEHVVLEATTPGSSWLGRWDSFTLVGPNHTVTLPGAHYRGDDPDGFMTRTEIADHLQRYAGRLGAEVRTGTPVHRLTPFGDPADPSHPTGRGGRGKRGYRLDTDGGTIRSRAAVIATGAYQQPLRPAVLTGLSPDIAVLDVATYRNPAGLPDGSVLVVGSGQSACQIAEELALAGRDVVMACGRAPWFYRRLEDRDLFDWLISAGFFEQRPHELASPAARHGANVQASGARGGHDLHYRTLAALGVRLTGHLAGVADRTAYLKPDLTETIAAGDAGFRLVSGAVARACAREGRPLPEIPPPTALATDAPTELDLHGFGAVVVACGFRSRYAEWIDVPGIVDEQGFPVHDDGESTVAPGLHFVGVHFLRRRRSSLLFGVGDDATATAARIASQV</sequence>
<dbReference type="RefSeq" id="WP_185749010.1">
    <property type="nucleotide sequence ID" value="NZ_VFPM01000002.1"/>
</dbReference>